<keyword evidence="3" id="KW-1185">Reference proteome</keyword>
<protein>
    <submittedName>
        <fullName evidence="2">Uncharacterized protein</fullName>
    </submittedName>
</protein>
<feature type="transmembrane region" description="Helical" evidence="1">
    <location>
        <begin position="34"/>
        <end position="51"/>
    </location>
</feature>
<feature type="transmembrane region" description="Helical" evidence="1">
    <location>
        <begin position="7"/>
        <end position="28"/>
    </location>
</feature>
<gene>
    <name evidence="2" type="ORF">J40TS1_06560</name>
</gene>
<evidence type="ECO:0000313" key="2">
    <source>
        <dbReference type="EMBL" id="GIP15014.1"/>
    </source>
</evidence>
<proteinExistence type="predicted"/>
<evidence type="ECO:0000256" key="1">
    <source>
        <dbReference type="SAM" id="Phobius"/>
    </source>
</evidence>
<accession>A0A919YMX6</accession>
<dbReference type="AlphaFoldDB" id="A0A919YMX6"/>
<name>A0A919YMX6_9BACL</name>
<feature type="transmembrane region" description="Helical" evidence="1">
    <location>
        <begin position="163"/>
        <end position="183"/>
    </location>
</feature>
<dbReference type="Proteomes" id="UP000683139">
    <property type="component" value="Unassembled WGS sequence"/>
</dbReference>
<dbReference type="EMBL" id="BOSE01000001">
    <property type="protein sequence ID" value="GIP15014.1"/>
    <property type="molecule type" value="Genomic_DNA"/>
</dbReference>
<sequence>MRLVRNILAAISFLLAFMFFLIAAMAFLVEFEGLGLAIGLTVFCTVAGFMLSTKTKRRINFETERELRGILESTKTHHLEGLPIAEKTNCEITLFYDRLEIVGGGINFTLSINQIVAAEVKTDVEIARIIHSSAMKGRVGGLLFGPIGLVVGSRATTRVKRKLHYYLVINYISSSGEVAFMLFQDNVIPYFTKQLVSKLKPMLPEKSQVTRIQL</sequence>
<keyword evidence="1" id="KW-1133">Transmembrane helix</keyword>
<evidence type="ECO:0000313" key="3">
    <source>
        <dbReference type="Proteomes" id="UP000683139"/>
    </source>
</evidence>
<comment type="caution">
    <text evidence="2">The sequence shown here is derived from an EMBL/GenBank/DDBJ whole genome shotgun (WGS) entry which is preliminary data.</text>
</comment>
<organism evidence="2 3">
    <name type="scientific">Paenibacillus montaniterrae</name>
    <dbReference type="NCBI Taxonomy" id="429341"/>
    <lineage>
        <taxon>Bacteria</taxon>
        <taxon>Bacillati</taxon>
        <taxon>Bacillota</taxon>
        <taxon>Bacilli</taxon>
        <taxon>Bacillales</taxon>
        <taxon>Paenibacillaceae</taxon>
        <taxon>Paenibacillus</taxon>
    </lineage>
</organism>
<reference evidence="2" key="1">
    <citation type="submission" date="2021-03" db="EMBL/GenBank/DDBJ databases">
        <title>Antimicrobial resistance genes in bacteria isolated from Japanese honey, and their potential for conferring macrolide and lincosamide resistance in the American foulbrood pathogen Paenibacillus larvae.</title>
        <authorList>
            <person name="Okamoto M."/>
            <person name="Kumagai M."/>
            <person name="Kanamori H."/>
            <person name="Takamatsu D."/>
        </authorList>
    </citation>
    <scope>NUCLEOTIDE SEQUENCE</scope>
    <source>
        <strain evidence="2">J40TS1</strain>
    </source>
</reference>
<keyword evidence="1" id="KW-0472">Membrane</keyword>
<keyword evidence="1" id="KW-0812">Transmembrane</keyword>